<dbReference type="SUPFAM" id="SSF54452">
    <property type="entry name" value="MHC antigen-recognition domain"/>
    <property type="match status" value="1"/>
</dbReference>
<accession>A0A6J2HTF7</accession>
<dbReference type="Pfam" id="PF07654">
    <property type="entry name" value="C1-set"/>
    <property type="match status" value="1"/>
</dbReference>
<reference evidence="9" key="1">
    <citation type="submission" date="2025-08" db="UniProtKB">
        <authorList>
            <consortium name="RefSeq"/>
        </authorList>
    </citation>
    <scope>IDENTIFICATION</scope>
    <source>
        <tissue evidence="9">Muscle</tissue>
    </source>
</reference>
<dbReference type="InterPro" id="IPR007110">
    <property type="entry name" value="Ig-like_dom"/>
</dbReference>
<dbReference type="GO" id="GO:0042613">
    <property type="term" value="C:MHC class II protein complex"/>
    <property type="evidence" value="ECO:0007669"/>
    <property type="project" value="InterPro"/>
</dbReference>
<dbReference type="PANTHER" id="PTHR19944:SF50">
    <property type="entry name" value="HLA CLASS II HISTOCOMPATIBILITY ANTIGEN, DM ALPHA CHAIN"/>
    <property type="match status" value="1"/>
</dbReference>
<dbReference type="RefSeq" id="XP_027591125.1">
    <property type="nucleotide sequence ID" value="XM_027735324.2"/>
</dbReference>
<evidence type="ECO:0000313" key="8">
    <source>
        <dbReference type="Proteomes" id="UP000504627"/>
    </source>
</evidence>
<evidence type="ECO:0000256" key="5">
    <source>
        <dbReference type="SAM" id="Phobius"/>
    </source>
</evidence>
<keyword evidence="4" id="KW-0325">Glycoprotein</keyword>
<dbReference type="Gene3D" id="2.60.40.10">
    <property type="entry name" value="Immunoglobulins"/>
    <property type="match status" value="1"/>
</dbReference>
<gene>
    <name evidence="9" type="primary">LOC113995158</name>
</gene>
<feature type="domain" description="Ig-like" evidence="7">
    <location>
        <begin position="115"/>
        <end position="204"/>
    </location>
</feature>
<dbReference type="InterPro" id="IPR014745">
    <property type="entry name" value="MHC_II_a/b_N"/>
</dbReference>
<organism evidence="8 9">
    <name type="scientific">Pipra filicauda</name>
    <name type="common">Wire-tailed manakin</name>
    <dbReference type="NCBI Taxonomy" id="649802"/>
    <lineage>
        <taxon>Eukaryota</taxon>
        <taxon>Metazoa</taxon>
        <taxon>Chordata</taxon>
        <taxon>Craniata</taxon>
        <taxon>Vertebrata</taxon>
        <taxon>Euteleostomi</taxon>
        <taxon>Archelosauria</taxon>
        <taxon>Archosauria</taxon>
        <taxon>Dinosauria</taxon>
        <taxon>Saurischia</taxon>
        <taxon>Theropoda</taxon>
        <taxon>Coelurosauria</taxon>
        <taxon>Aves</taxon>
        <taxon>Neognathae</taxon>
        <taxon>Neoaves</taxon>
        <taxon>Telluraves</taxon>
        <taxon>Australaves</taxon>
        <taxon>Passeriformes</taxon>
        <taxon>Pipridae</taxon>
        <taxon>Pipra</taxon>
    </lineage>
</organism>
<dbReference type="AlphaFoldDB" id="A0A6J2HTF7"/>
<dbReference type="InterPro" id="IPR050160">
    <property type="entry name" value="MHC/Immunoglobulin"/>
</dbReference>
<name>A0A6J2HTF7_9PASS</name>
<evidence type="ECO:0000256" key="3">
    <source>
        <dbReference type="ARBA" id="ARBA00022989"/>
    </source>
</evidence>
<dbReference type="GeneID" id="113995158"/>
<dbReference type="InterPro" id="IPR003597">
    <property type="entry name" value="Ig_C1-set"/>
</dbReference>
<dbReference type="Proteomes" id="UP000504627">
    <property type="component" value="Unplaced"/>
</dbReference>
<evidence type="ECO:0000256" key="1">
    <source>
        <dbReference type="ARBA" id="ARBA00004479"/>
    </source>
</evidence>
<evidence type="ECO:0000313" key="9">
    <source>
        <dbReference type="RefSeq" id="XP_027591125.1"/>
    </source>
</evidence>
<feature type="signal peptide" evidence="6">
    <location>
        <begin position="1"/>
        <end position="22"/>
    </location>
</feature>
<evidence type="ECO:0000256" key="2">
    <source>
        <dbReference type="ARBA" id="ARBA00022692"/>
    </source>
</evidence>
<sequence>MGGSFWGLLAPLLGGLLGVAAAVTPEPPTHLLAEVLTCQPDTPSLDLSLTLDGQRLYSFDFPGSRWLPALPDLPPLPSDLETPPELRLDVELCRGVLDGLGRSAAGVLPQARGMPVVQVFPALPLALGEANTLLCLVENVFPPALDVTWTRGGVPVTRGVTQGPFTPTPELTFWTLSRLEVTPERGDVFACLVTPRGDNASVVTYWVPPEPPEVPELPMVLCGAAMALGGVLGLLGLSLLLLSRTDPQG</sequence>
<dbReference type="GO" id="GO:0019882">
    <property type="term" value="P:antigen processing and presentation"/>
    <property type="evidence" value="ECO:0007669"/>
    <property type="project" value="InterPro"/>
</dbReference>
<evidence type="ECO:0000259" key="7">
    <source>
        <dbReference type="PROSITE" id="PS50835"/>
    </source>
</evidence>
<evidence type="ECO:0000256" key="4">
    <source>
        <dbReference type="ARBA" id="ARBA00023180"/>
    </source>
</evidence>
<dbReference type="Gene3D" id="3.10.320.10">
    <property type="entry name" value="Class II Histocompatibility Antigen, M Beta Chain, Chain B, domain 1"/>
    <property type="match status" value="1"/>
</dbReference>
<keyword evidence="8" id="KW-1185">Reference proteome</keyword>
<dbReference type="InterPro" id="IPR036179">
    <property type="entry name" value="Ig-like_dom_sf"/>
</dbReference>
<proteinExistence type="predicted"/>
<dbReference type="PROSITE" id="PS50835">
    <property type="entry name" value="IG_LIKE"/>
    <property type="match status" value="1"/>
</dbReference>
<evidence type="ECO:0000256" key="6">
    <source>
        <dbReference type="SAM" id="SignalP"/>
    </source>
</evidence>
<comment type="subcellular location">
    <subcellularLocation>
        <location evidence="1">Membrane</location>
        <topology evidence="1">Single-pass type I membrane protein</topology>
    </subcellularLocation>
</comment>
<keyword evidence="2 5" id="KW-0812">Transmembrane</keyword>
<dbReference type="InterPro" id="IPR011162">
    <property type="entry name" value="MHC_I/II-like_Ag-recog"/>
</dbReference>
<dbReference type="InParanoid" id="A0A6J2HTF7"/>
<dbReference type="InterPro" id="IPR013783">
    <property type="entry name" value="Ig-like_fold"/>
</dbReference>
<dbReference type="PANTHER" id="PTHR19944">
    <property type="entry name" value="MHC CLASS II-RELATED"/>
    <property type="match status" value="1"/>
</dbReference>
<dbReference type="GO" id="GO:0006955">
    <property type="term" value="P:immune response"/>
    <property type="evidence" value="ECO:0007669"/>
    <property type="project" value="InterPro"/>
</dbReference>
<feature type="transmembrane region" description="Helical" evidence="5">
    <location>
        <begin position="217"/>
        <end position="242"/>
    </location>
</feature>
<keyword evidence="3 5" id="KW-1133">Transmembrane helix</keyword>
<feature type="chain" id="PRO_5026846343" evidence="6">
    <location>
        <begin position="23"/>
        <end position="249"/>
    </location>
</feature>
<dbReference type="SUPFAM" id="SSF48726">
    <property type="entry name" value="Immunoglobulin"/>
    <property type="match status" value="1"/>
</dbReference>
<keyword evidence="5" id="KW-0472">Membrane</keyword>
<dbReference type="SMART" id="SM00407">
    <property type="entry name" value="IGc1"/>
    <property type="match status" value="1"/>
</dbReference>
<protein>
    <submittedName>
        <fullName evidence="9">HLA class II histocompatibility antigen, DM alpha chain</fullName>
    </submittedName>
</protein>
<keyword evidence="6" id="KW-0732">Signal</keyword>